<keyword evidence="2" id="KW-0472">Membrane</keyword>
<evidence type="ECO:0000256" key="1">
    <source>
        <dbReference type="SAM" id="MobiDB-lite"/>
    </source>
</evidence>
<dbReference type="AlphaFoldDB" id="A0A139A4T2"/>
<name>A0A139A4T2_GONPJ</name>
<gene>
    <name evidence="3" type="ORF">M427DRAFT_72645</name>
</gene>
<organism evidence="3 4">
    <name type="scientific">Gonapodya prolifera (strain JEL478)</name>
    <name type="common">Monoblepharis prolifera</name>
    <dbReference type="NCBI Taxonomy" id="1344416"/>
    <lineage>
        <taxon>Eukaryota</taxon>
        <taxon>Fungi</taxon>
        <taxon>Fungi incertae sedis</taxon>
        <taxon>Chytridiomycota</taxon>
        <taxon>Chytridiomycota incertae sedis</taxon>
        <taxon>Monoblepharidomycetes</taxon>
        <taxon>Monoblepharidales</taxon>
        <taxon>Gonapodyaceae</taxon>
        <taxon>Gonapodya</taxon>
    </lineage>
</organism>
<evidence type="ECO:0000256" key="2">
    <source>
        <dbReference type="SAM" id="Phobius"/>
    </source>
</evidence>
<evidence type="ECO:0008006" key="5">
    <source>
        <dbReference type="Google" id="ProtNLM"/>
    </source>
</evidence>
<accession>A0A139A4T2</accession>
<sequence length="499" mass="53548">MHPRSPTRDNRFRATSEGGASVPSKAKEREPQIHCTACLYKVLVSRNTPQTLAQRSPLQSHAHVIHIPAILAISAAVLVLAIGAHAVTVPTAPLRWLKSERVLLVSIDGWHQSDLEWWITNYPKSAIAEIYGRSLSYSNALSSRPSDFFPGLLAMVTGGAVYSHGVWYDDSYDPTLYPPGSNCTGTPGTEVVFDESIDRNSSDIHGGGGIDPAALPRRLAANKTCVPVYPHSYVKVNTIFEVAKSKGLITGWADKHLAYGLVNGPLGAGVDDLPMLEIASADGTTNGTRAYDQLHIDAVVNWIHEKSSDGKIKLKEVPRLFGCNRQTVSVTQKLPAGGYVNGTTPSPLLLSVFKYVDDFFKQINEALQASDKYEKTMFVISAKHGQSPSGLWLGGANTAAANLFNASSNNAVVALTKDALAYMGVIANTSDPRAPNVVILPSKGTVYTGGWVTSTLKIDNAVETRQIAPTILKALGLDHTELQAVQIEGTEALPGIGYL</sequence>
<dbReference type="Pfam" id="PF01663">
    <property type="entry name" value="Phosphodiest"/>
    <property type="match status" value="1"/>
</dbReference>
<keyword evidence="2" id="KW-1133">Transmembrane helix</keyword>
<evidence type="ECO:0000313" key="3">
    <source>
        <dbReference type="EMBL" id="KXS11744.1"/>
    </source>
</evidence>
<dbReference type="OrthoDB" id="2118639at2759"/>
<dbReference type="Gene3D" id="3.40.720.10">
    <property type="entry name" value="Alkaline Phosphatase, subunit A"/>
    <property type="match status" value="1"/>
</dbReference>
<proteinExistence type="predicted"/>
<feature type="region of interest" description="Disordered" evidence="1">
    <location>
        <begin position="1"/>
        <end position="28"/>
    </location>
</feature>
<protein>
    <recommendedName>
        <fullName evidence="5">Type I phosphodiesterase/nucleotide pyrophosphatase</fullName>
    </recommendedName>
</protein>
<dbReference type="InterPro" id="IPR002591">
    <property type="entry name" value="Phosphodiest/P_Trfase"/>
</dbReference>
<feature type="compositionally biased region" description="Basic and acidic residues" evidence="1">
    <location>
        <begin position="1"/>
        <end position="14"/>
    </location>
</feature>
<keyword evidence="2" id="KW-0812">Transmembrane</keyword>
<feature type="transmembrane region" description="Helical" evidence="2">
    <location>
        <begin position="64"/>
        <end position="87"/>
    </location>
</feature>
<dbReference type="InterPro" id="IPR017850">
    <property type="entry name" value="Alkaline_phosphatase_core_sf"/>
</dbReference>
<dbReference type="SUPFAM" id="SSF53649">
    <property type="entry name" value="Alkaline phosphatase-like"/>
    <property type="match status" value="1"/>
</dbReference>
<dbReference type="Proteomes" id="UP000070544">
    <property type="component" value="Unassembled WGS sequence"/>
</dbReference>
<dbReference type="EMBL" id="KQ965797">
    <property type="protein sequence ID" value="KXS11744.1"/>
    <property type="molecule type" value="Genomic_DNA"/>
</dbReference>
<dbReference type="STRING" id="1344416.A0A139A4T2"/>
<dbReference type="OMA" id="CVPVYPH"/>
<evidence type="ECO:0000313" key="4">
    <source>
        <dbReference type="Proteomes" id="UP000070544"/>
    </source>
</evidence>
<keyword evidence="4" id="KW-1185">Reference proteome</keyword>
<reference evidence="3 4" key="1">
    <citation type="journal article" date="2015" name="Genome Biol. Evol.">
        <title>Phylogenomic analyses indicate that early fungi evolved digesting cell walls of algal ancestors of land plants.</title>
        <authorList>
            <person name="Chang Y."/>
            <person name="Wang S."/>
            <person name="Sekimoto S."/>
            <person name="Aerts A.L."/>
            <person name="Choi C."/>
            <person name="Clum A."/>
            <person name="LaButti K.M."/>
            <person name="Lindquist E.A."/>
            <person name="Yee Ngan C."/>
            <person name="Ohm R.A."/>
            <person name="Salamov A.A."/>
            <person name="Grigoriev I.V."/>
            <person name="Spatafora J.W."/>
            <person name="Berbee M.L."/>
        </authorList>
    </citation>
    <scope>NUCLEOTIDE SEQUENCE [LARGE SCALE GENOMIC DNA]</scope>
    <source>
        <strain evidence="3 4">JEL478</strain>
    </source>
</reference>